<dbReference type="Ensembl" id="ENSCGRT00001009112.1">
    <property type="protein sequence ID" value="ENSCGRP00001005880.1"/>
    <property type="gene ID" value="ENSCGRG00001007801.1"/>
</dbReference>
<dbReference type="SMART" id="SM00349">
    <property type="entry name" value="KRAB"/>
    <property type="match status" value="1"/>
</dbReference>
<dbReference type="InterPro" id="IPR036051">
    <property type="entry name" value="KRAB_dom_sf"/>
</dbReference>
<reference evidence="2" key="2">
    <citation type="submission" date="2025-09" db="UniProtKB">
        <authorList>
            <consortium name="Ensembl"/>
        </authorList>
    </citation>
    <scope>IDENTIFICATION</scope>
</reference>
<name>A0A8C2LNN0_CRIGR</name>
<dbReference type="InterPro" id="IPR050169">
    <property type="entry name" value="Krueppel_C2H2_ZnF"/>
</dbReference>
<accession>A0A8C2LNN0</accession>
<sequence length="70" mass="8106">SLLTFKDVAINFSNEEWECLHTSQRNLYRDVMLENYSNLVSVGLSESKPELVSCLEENKEPWVVNIDEAE</sequence>
<dbReference type="Proteomes" id="UP000694386">
    <property type="component" value="Unplaced"/>
</dbReference>
<evidence type="ECO:0000313" key="2">
    <source>
        <dbReference type="Ensembl" id="ENSCGRP00001005880.1"/>
    </source>
</evidence>
<dbReference type="SUPFAM" id="SSF109640">
    <property type="entry name" value="KRAB domain (Kruppel-associated box)"/>
    <property type="match status" value="1"/>
</dbReference>
<evidence type="ECO:0000259" key="1">
    <source>
        <dbReference type="PROSITE" id="PS50805"/>
    </source>
</evidence>
<dbReference type="CDD" id="cd07765">
    <property type="entry name" value="KRAB_A-box"/>
    <property type="match status" value="1"/>
</dbReference>
<evidence type="ECO:0000313" key="3">
    <source>
        <dbReference type="Proteomes" id="UP000694386"/>
    </source>
</evidence>
<reference evidence="2" key="1">
    <citation type="submission" date="2025-08" db="UniProtKB">
        <authorList>
            <consortium name="Ensembl"/>
        </authorList>
    </citation>
    <scope>IDENTIFICATION</scope>
</reference>
<dbReference type="InterPro" id="IPR001909">
    <property type="entry name" value="KRAB"/>
</dbReference>
<dbReference type="PANTHER" id="PTHR23232">
    <property type="entry name" value="KRAB DOMAIN C2H2 ZINC FINGER"/>
    <property type="match status" value="1"/>
</dbReference>
<dbReference type="PANTHER" id="PTHR23232:SF150">
    <property type="entry name" value="ZINC FINGER PROTEIN 993-RELATED"/>
    <property type="match status" value="1"/>
</dbReference>
<dbReference type="GO" id="GO:0006355">
    <property type="term" value="P:regulation of DNA-templated transcription"/>
    <property type="evidence" value="ECO:0007669"/>
    <property type="project" value="InterPro"/>
</dbReference>
<dbReference type="AlphaFoldDB" id="A0A8C2LNN0"/>
<feature type="domain" description="KRAB" evidence="1">
    <location>
        <begin position="3"/>
        <end position="70"/>
    </location>
</feature>
<protein>
    <recommendedName>
        <fullName evidence="1">KRAB domain-containing protein</fullName>
    </recommendedName>
</protein>
<dbReference type="Gene3D" id="6.10.140.140">
    <property type="match status" value="1"/>
</dbReference>
<dbReference type="Pfam" id="PF01352">
    <property type="entry name" value="KRAB"/>
    <property type="match status" value="1"/>
</dbReference>
<proteinExistence type="predicted"/>
<dbReference type="PROSITE" id="PS50805">
    <property type="entry name" value="KRAB"/>
    <property type="match status" value="1"/>
</dbReference>
<organism evidence="2 3">
    <name type="scientific">Cricetulus griseus</name>
    <name type="common">Chinese hamster</name>
    <name type="synonym">Cricetulus barabensis griseus</name>
    <dbReference type="NCBI Taxonomy" id="10029"/>
    <lineage>
        <taxon>Eukaryota</taxon>
        <taxon>Metazoa</taxon>
        <taxon>Chordata</taxon>
        <taxon>Craniata</taxon>
        <taxon>Vertebrata</taxon>
        <taxon>Euteleostomi</taxon>
        <taxon>Mammalia</taxon>
        <taxon>Eutheria</taxon>
        <taxon>Euarchontoglires</taxon>
        <taxon>Glires</taxon>
        <taxon>Rodentia</taxon>
        <taxon>Myomorpha</taxon>
        <taxon>Muroidea</taxon>
        <taxon>Cricetidae</taxon>
        <taxon>Cricetinae</taxon>
        <taxon>Cricetulus</taxon>
    </lineage>
</organism>